<protein>
    <submittedName>
        <fullName evidence="3">Transposase, IS4</fullName>
    </submittedName>
</protein>
<gene>
    <name evidence="3" type="ORF">B1B_19129</name>
</gene>
<dbReference type="EMBL" id="AUZY01012854">
    <property type="protein sequence ID" value="EQD27499.1"/>
    <property type="molecule type" value="Genomic_DNA"/>
</dbReference>
<feature type="transmembrane region" description="Helical" evidence="2">
    <location>
        <begin position="139"/>
        <end position="156"/>
    </location>
</feature>
<proteinExistence type="predicted"/>
<keyword evidence="2" id="KW-0472">Membrane</keyword>
<organism evidence="3">
    <name type="scientific">mine drainage metagenome</name>
    <dbReference type="NCBI Taxonomy" id="410659"/>
    <lineage>
        <taxon>unclassified sequences</taxon>
        <taxon>metagenomes</taxon>
        <taxon>ecological metagenomes</taxon>
    </lineage>
</organism>
<reference evidence="3" key="1">
    <citation type="submission" date="2013-08" db="EMBL/GenBank/DDBJ databases">
        <authorList>
            <person name="Mendez C."/>
            <person name="Richter M."/>
            <person name="Ferrer M."/>
            <person name="Sanchez J."/>
        </authorList>
    </citation>
    <scope>NUCLEOTIDE SEQUENCE</scope>
</reference>
<keyword evidence="2" id="KW-0812">Transmembrane</keyword>
<feature type="non-terminal residue" evidence="3">
    <location>
        <position position="172"/>
    </location>
</feature>
<evidence type="ECO:0000256" key="2">
    <source>
        <dbReference type="SAM" id="Phobius"/>
    </source>
</evidence>
<dbReference type="InterPro" id="IPR012337">
    <property type="entry name" value="RNaseH-like_sf"/>
</dbReference>
<sequence length="172" mass="19882">MRQDAALFDAPPPRTGKRGRPRKKGKRLPTPPKLAASAKAWQEVALDWRGAKKTRLVWTKDVLWYRVCSEALVRLVVVRDPEGIEHDDYFFTTDLEMAPAEVVEIYAGRWSIEVCYRQVKQDLGGQQPQSWRDKGPERAAGLSFFLYGAIWIWYITVSGERPRFSVTPWYPK</sequence>
<dbReference type="AlphaFoldDB" id="T0ZF48"/>
<keyword evidence="2" id="KW-1133">Transmembrane helix</keyword>
<dbReference type="Pfam" id="PF04693">
    <property type="entry name" value="DDE_Tnp_2"/>
    <property type="match status" value="1"/>
</dbReference>
<comment type="caution">
    <text evidence="3">The sequence shown here is derived from an EMBL/GenBank/DDBJ whole genome shotgun (WGS) entry which is preliminary data.</text>
</comment>
<evidence type="ECO:0000313" key="3">
    <source>
        <dbReference type="EMBL" id="EQD27499.1"/>
    </source>
</evidence>
<accession>T0ZF48</accession>
<reference evidence="3" key="2">
    <citation type="journal article" date="2014" name="ISME J.">
        <title>Microbial stratification in low pH oxic and suboxic macroscopic growths along an acid mine drainage.</title>
        <authorList>
            <person name="Mendez-Garcia C."/>
            <person name="Mesa V."/>
            <person name="Sprenger R.R."/>
            <person name="Richter M."/>
            <person name="Diez M.S."/>
            <person name="Solano J."/>
            <person name="Bargiela R."/>
            <person name="Golyshina O.V."/>
            <person name="Manteca A."/>
            <person name="Ramos J.L."/>
            <person name="Gallego J.R."/>
            <person name="Llorente I."/>
            <person name="Martins Dos Santos V.A."/>
            <person name="Jensen O.N."/>
            <person name="Pelaez A.I."/>
            <person name="Sanchez J."/>
            <person name="Ferrer M."/>
        </authorList>
    </citation>
    <scope>NUCLEOTIDE SEQUENCE</scope>
</reference>
<evidence type="ECO:0000256" key="1">
    <source>
        <dbReference type="SAM" id="MobiDB-lite"/>
    </source>
</evidence>
<dbReference type="SUPFAM" id="SSF53098">
    <property type="entry name" value="Ribonuclease H-like"/>
    <property type="match status" value="1"/>
</dbReference>
<name>T0ZF48_9ZZZZ</name>
<feature type="compositionally biased region" description="Basic residues" evidence="1">
    <location>
        <begin position="15"/>
        <end position="27"/>
    </location>
</feature>
<feature type="region of interest" description="Disordered" evidence="1">
    <location>
        <begin position="1"/>
        <end position="32"/>
    </location>
</feature>
<dbReference type="InterPro" id="IPR006783">
    <property type="entry name" value="Transposase_ISC1217"/>
</dbReference>